<keyword evidence="5" id="KW-0862">Zinc</keyword>
<dbReference type="RefSeq" id="XP_032807822.1">
    <property type="nucleotide sequence ID" value="XM_032951931.1"/>
</dbReference>
<dbReference type="SUPFAM" id="SSF57667">
    <property type="entry name" value="beta-beta-alpha zinc fingers"/>
    <property type="match status" value="2"/>
</dbReference>
<keyword evidence="4 7" id="KW-0863">Zinc-finger</keyword>
<protein>
    <submittedName>
        <fullName evidence="11">Zinc finger and SCAN domain-containing protein 2-like isoform X1</fullName>
    </submittedName>
</protein>
<evidence type="ECO:0000256" key="1">
    <source>
        <dbReference type="ARBA" id="ARBA00004123"/>
    </source>
</evidence>
<dbReference type="Pfam" id="PF00096">
    <property type="entry name" value="zf-C2H2"/>
    <property type="match status" value="3"/>
</dbReference>
<reference evidence="11" key="1">
    <citation type="submission" date="2025-08" db="UniProtKB">
        <authorList>
            <consortium name="RefSeq"/>
        </authorList>
    </citation>
    <scope>IDENTIFICATION</scope>
    <source>
        <tissue evidence="11">Sperm</tissue>
    </source>
</reference>
<dbReference type="FunFam" id="3.30.160.60:FF:000624">
    <property type="entry name" value="zinc finger protein 697"/>
    <property type="match status" value="1"/>
</dbReference>
<evidence type="ECO:0000256" key="8">
    <source>
        <dbReference type="SAM" id="MobiDB-lite"/>
    </source>
</evidence>
<evidence type="ECO:0000256" key="5">
    <source>
        <dbReference type="ARBA" id="ARBA00022833"/>
    </source>
</evidence>
<dbReference type="PANTHER" id="PTHR23235:SF142">
    <property type="entry name" value="ZINC FINGER PROTEIN 384"/>
    <property type="match status" value="1"/>
</dbReference>
<evidence type="ECO:0000259" key="9">
    <source>
        <dbReference type="PROSITE" id="PS50157"/>
    </source>
</evidence>
<dbReference type="GO" id="GO:0005634">
    <property type="term" value="C:nucleus"/>
    <property type="evidence" value="ECO:0007669"/>
    <property type="project" value="UniProtKB-SubCell"/>
</dbReference>
<dbReference type="FunFam" id="3.30.160.60:FF:001498">
    <property type="entry name" value="Zinc finger protein 404"/>
    <property type="match status" value="1"/>
</dbReference>
<evidence type="ECO:0000313" key="10">
    <source>
        <dbReference type="Proteomes" id="UP001318040"/>
    </source>
</evidence>
<dbReference type="SMART" id="SM00355">
    <property type="entry name" value="ZnF_C2H2"/>
    <property type="match status" value="3"/>
</dbReference>
<dbReference type="KEGG" id="pmrn:116941182"/>
<keyword evidence="3" id="KW-0677">Repeat</keyword>
<evidence type="ECO:0000256" key="6">
    <source>
        <dbReference type="ARBA" id="ARBA00023242"/>
    </source>
</evidence>
<evidence type="ECO:0000256" key="7">
    <source>
        <dbReference type="PROSITE-ProRule" id="PRU00042"/>
    </source>
</evidence>
<evidence type="ECO:0000256" key="3">
    <source>
        <dbReference type="ARBA" id="ARBA00022737"/>
    </source>
</evidence>
<organism evidence="10 11">
    <name type="scientific">Petromyzon marinus</name>
    <name type="common">Sea lamprey</name>
    <dbReference type="NCBI Taxonomy" id="7757"/>
    <lineage>
        <taxon>Eukaryota</taxon>
        <taxon>Metazoa</taxon>
        <taxon>Chordata</taxon>
        <taxon>Craniata</taxon>
        <taxon>Vertebrata</taxon>
        <taxon>Cyclostomata</taxon>
        <taxon>Hyperoartia</taxon>
        <taxon>Petromyzontiformes</taxon>
        <taxon>Petromyzontidae</taxon>
        <taxon>Petromyzon</taxon>
    </lineage>
</organism>
<keyword evidence="10" id="KW-1185">Reference proteome</keyword>
<evidence type="ECO:0000256" key="4">
    <source>
        <dbReference type="ARBA" id="ARBA00022771"/>
    </source>
</evidence>
<evidence type="ECO:0000256" key="2">
    <source>
        <dbReference type="ARBA" id="ARBA00022723"/>
    </source>
</evidence>
<keyword evidence="2" id="KW-0479">Metal-binding</keyword>
<dbReference type="GO" id="GO:0000978">
    <property type="term" value="F:RNA polymerase II cis-regulatory region sequence-specific DNA binding"/>
    <property type="evidence" value="ECO:0007669"/>
    <property type="project" value="TreeGrafter"/>
</dbReference>
<keyword evidence="6" id="KW-0539">Nucleus</keyword>
<feature type="compositionally biased region" description="Gly residues" evidence="8">
    <location>
        <begin position="219"/>
        <end position="237"/>
    </location>
</feature>
<dbReference type="Proteomes" id="UP001318040">
    <property type="component" value="Chromosome 11"/>
</dbReference>
<feature type="region of interest" description="Disordered" evidence="8">
    <location>
        <begin position="216"/>
        <end position="252"/>
    </location>
</feature>
<dbReference type="FunFam" id="3.30.160.60:FF:000638">
    <property type="entry name" value="Zinc finger protein 184"/>
    <property type="match status" value="1"/>
</dbReference>
<dbReference type="GO" id="GO:0008270">
    <property type="term" value="F:zinc ion binding"/>
    <property type="evidence" value="ECO:0007669"/>
    <property type="project" value="UniProtKB-KW"/>
</dbReference>
<dbReference type="PROSITE" id="PS50157">
    <property type="entry name" value="ZINC_FINGER_C2H2_2"/>
    <property type="match status" value="3"/>
</dbReference>
<sequence>MASASAIDPRMNFGAWLTAHGMSAKIARAMSKELGISDYNTLLACAEHPHVRIELFAVAKARLPFAFYAVLRRVIEGVSIKRPKGGDAGAEGTSRSLLETIVVVLNSLSQELFQSAQRFCSLDPALYANALAAASADGPAGESSPCQRHQHADTGNAAPGSTASTPFAHTAPASQSARTEESGRDSLPLDGNHFSAETPGVAPHFSENRHLEKREGHGAAEGGVESGGVYGQPGGAQAGAQSSCDKEFGASPGGGSSAHLLASVRAAAAGASVKPYRPVQCQECGQGFAHKSHLLIHQRTHTGEKPYGCEECGKTFAHSYNLARHRRTHTGEKPFKCDVCGRGFTQSGHLSKHKRKHVDKQVGEVYAGIGFSHLSSLIQHNAPHTSSLPYYR</sequence>
<proteinExistence type="predicted"/>
<accession>A0AAJ7SYB4</accession>
<feature type="region of interest" description="Disordered" evidence="8">
    <location>
        <begin position="137"/>
        <end position="203"/>
    </location>
</feature>
<name>A0AAJ7SYB4_PETMA</name>
<dbReference type="AlphaFoldDB" id="A0AAJ7SYB4"/>
<evidence type="ECO:0000313" key="11">
    <source>
        <dbReference type="RefSeq" id="XP_032807822.1"/>
    </source>
</evidence>
<feature type="domain" description="C2H2-type" evidence="9">
    <location>
        <begin position="307"/>
        <end position="334"/>
    </location>
</feature>
<feature type="compositionally biased region" description="Polar residues" evidence="8">
    <location>
        <begin position="159"/>
        <end position="177"/>
    </location>
</feature>
<gene>
    <name evidence="11" type="primary">LOC116941182</name>
</gene>
<dbReference type="PROSITE" id="PS00028">
    <property type="entry name" value="ZINC_FINGER_C2H2_1"/>
    <property type="match status" value="3"/>
</dbReference>
<dbReference type="InterPro" id="IPR036236">
    <property type="entry name" value="Znf_C2H2_sf"/>
</dbReference>
<dbReference type="GO" id="GO:0000981">
    <property type="term" value="F:DNA-binding transcription factor activity, RNA polymerase II-specific"/>
    <property type="evidence" value="ECO:0007669"/>
    <property type="project" value="TreeGrafter"/>
</dbReference>
<dbReference type="PANTHER" id="PTHR23235">
    <property type="entry name" value="KRUEPPEL-LIKE TRANSCRIPTION FACTOR"/>
    <property type="match status" value="1"/>
</dbReference>
<feature type="domain" description="C2H2-type" evidence="9">
    <location>
        <begin position="279"/>
        <end position="306"/>
    </location>
</feature>
<dbReference type="Gene3D" id="3.30.160.60">
    <property type="entry name" value="Classic Zinc Finger"/>
    <property type="match status" value="3"/>
</dbReference>
<dbReference type="InterPro" id="IPR013087">
    <property type="entry name" value="Znf_C2H2_type"/>
</dbReference>
<feature type="domain" description="C2H2-type" evidence="9">
    <location>
        <begin position="335"/>
        <end position="362"/>
    </location>
</feature>
<comment type="subcellular location">
    <subcellularLocation>
        <location evidence="1">Nucleus</location>
    </subcellularLocation>
</comment>